<dbReference type="Proteomes" id="UP000324222">
    <property type="component" value="Unassembled WGS sequence"/>
</dbReference>
<keyword evidence="3" id="KW-0687">Ribonucleoprotein</keyword>
<protein>
    <recommendedName>
        <fullName evidence="4">60S ribosomal protein L21</fullName>
    </recommendedName>
</protein>
<organism evidence="5 6">
    <name type="scientific">Portunus trituberculatus</name>
    <name type="common">Swimming crab</name>
    <name type="synonym">Neptunus trituberculatus</name>
    <dbReference type="NCBI Taxonomy" id="210409"/>
    <lineage>
        <taxon>Eukaryota</taxon>
        <taxon>Metazoa</taxon>
        <taxon>Ecdysozoa</taxon>
        <taxon>Arthropoda</taxon>
        <taxon>Crustacea</taxon>
        <taxon>Multicrustacea</taxon>
        <taxon>Malacostraca</taxon>
        <taxon>Eumalacostraca</taxon>
        <taxon>Eucarida</taxon>
        <taxon>Decapoda</taxon>
        <taxon>Pleocyemata</taxon>
        <taxon>Brachyura</taxon>
        <taxon>Eubrachyura</taxon>
        <taxon>Portunoidea</taxon>
        <taxon>Portunidae</taxon>
        <taxon>Portuninae</taxon>
        <taxon>Portunus</taxon>
    </lineage>
</organism>
<evidence type="ECO:0000256" key="1">
    <source>
        <dbReference type="ARBA" id="ARBA00008427"/>
    </source>
</evidence>
<comment type="caution">
    <text evidence="5">The sequence shown here is derived from an EMBL/GenBank/DDBJ whole genome shotgun (WGS) entry which is preliminary data.</text>
</comment>
<dbReference type="EMBL" id="VSRR010124881">
    <property type="protein sequence ID" value="MPD00898.1"/>
    <property type="molecule type" value="Genomic_DNA"/>
</dbReference>
<dbReference type="OrthoDB" id="1539250at2759"/>
<dbReference type="InterPro" id="IPR001147">
    <property type="entry name" value="Ribosomal_eL21"/>
</dbReference>
<evidence type="ECO:0000256" key="4">
    <source>
        <dbReference type="ARBA" id="ARBA00035327"/>
    </source>
</evidence>
<reference evidence="5 6" key="1">
    <citation type="submission" date="2019-05" db="EMBL/GenBank/DDBJ databases">
        <title>Another draft genome of Portunus trituberculatus and its Hox gene families provides insights of decapod evolution.</title>
        <authorList>
            <person name="Jeong J.-H."/>
            <person name="Song I."/>
            <person name="Kim S."/>
            <person name="Choi T."/>
            <person name="Kim D."/>
            <person name="Ryu S."/>
            <person name="Kim W."/>
        </authorList>
    </citation>
    <scope>NUCLEOTIDE SEQUENCE [LARGE SCALE GENOMIC DNA]</scope>
    <source>
        <tissue evidence="5">Muscle</tissue>
    </source>
</reference>
<accession>A0A5B7K6G0</accession>
<dbReference type="Pfam" id="PF01157">
    <property type="entry name" value="Ribosomal_L21e"/>
    <property type="match status" value="1"/>
</dbReference>
<proteinExistence type="inferred from homology"/>
<dbReference type="SUPFAM" id="SSF50104">
    <property type="entry name" value="Translation proteins SH3-like domain"/>
    <property type="match status" value="1"/>
</dbReference>
<evidence type="ECO:0000313" key="6">
    <source>
        <dbReference type="Proteomes" id="UP000324222"/>
    </source>
</evidence>
<evidence type="ECO:0000256" key="2">
    <source>
        <dbReference type="ARBA" id="ARBA00022980"/>
    </source>
</evidence>
<dbReference type="GO" id="GO:0003735">
    <property type="term" value="F:structural constituent of ribosome"/>
    <property type="evidence" value="ECO:0007669"/>
    <property type="project" value="InterPro"/>
</dbReference>
<keyword evidence="6" id="KW-1185">Reference proteome</keyword>
<dbReference type="PANTHER" id="PTHR20981">
    <property type="entry name" value="60S RIBOSOMAL PROTEIN L21"/>
    <property type="match status" value="1"/>
</dbReference>
<name>A0A5B7K6G0_PORTR</name>
<dbReference type="GO" id="GO:0005840">
    <property type="term" value="C:ribosome"/>
    <property type="evidence" value="ECO:0007669"/>
    <property type="project" value="UniProtKB-KW"/>
</dbReference>
<comment type="similarity">
    <text evidence="1">Belongs to the eukaryotic ribosomal protein eL21 family.</text>
</comment>
<sequence>MFSRAFKTNGTEHLSTFLRVYKVGDIVDLKGNGAFQKGLIHKCYHGKTGRVFNVTQHAVGVIVNKRVKGKILPKRCVCVCVCVGFRLVFV</sequence>
<keyword evidence="2 5" id="KW-0689">Ribosomal protein</keyword>
<dbReference type="InterPro" id="IPR036948">
    <property type="entry name" value="Ribosomal_eL21_sf"/>
</dbReference>
<dbReference type="FunFam" id="2.30.30.70:FF:000001">
    <property type="entry name" value="60S ribosomal protein L21"/>
    <property type="match status" value="1"/>
</dbReference>
<evidence type="ECO:0000313" key="5">
    <source>
        <dbReference type="EMBL" id="MPD00898.1"/>
    </source>
</evidence>
<dbReference type="AlphaFoldDB" id="A0A5B7K6G0"/>
<dbReference type="InterPro" id="IPR008991">
    <property type="entry name" value="Translation_prot_SH3-like_sf"/>
</dbReference>
<dbReference type="InterPro" id="IPR018259">
    <property type="entry name" value="Ribosomal_eL21_CS"/>
</dbReference>
<evidence type="ECO:0000256" key="3">
    <source>
        <dbReference type="ARBA" id="ARBA00023274"/>
    </source>
</evidence>
<dbReference type="GO" id="GO:0006412">
    <property type="term" value="P:translation"/>
    <property type="evidence" value="ECO:0007669"/>
    <property type="project" value="InterPro"/>
</dbReference>
<gene>
    <name evidence="5" type="primary">Rpl21</name>
    <name evidence="5" type="ORF">E2C01_096403</name>
</gene>
<dbReference type="Gene3D" id="2.30.30.70">
    <property type="entry name" value="Ribosomal protein L21"/>
    <property type="match status" value="1"/>
</dbReference>
<dbReference type="PROSITE" id="PS01171">
    <property type="entry name" value="RIBOSOMAL_L21E"/>
    <property type="match status" value="1"/>
</dbReference>
<dbReference type="GO" id="GO:1990904">
    <property type="term" value="C:ribonucleoprotein complex"/>
    <property type="evidence" value="ECO:0007669"/>
    <property type="project" value="UniProtKB-KW"/>
</dbReference>